<reference evidence="5" key="1">
    <citation type="submission" date="2017-04" db="EMBL/GenBank/DDBJ databases">
        <authorList>
            <person name="Varghese N."/>
            <person name="Submissions S."/>
        </authorList>
    </citation>
    <scope>NUCLEOTIDE SEQUENCE [LARGE SCALE GENOMIC DNA]</scope>
    <source>
        <strain evidence="5">DSM 12126</strain>
    </source>
</reference>
<dbReference type="AlphaFoldDB" id="A0A1W1ZXY7"/>
<keyword evidence="5" id="KW-1185">Reference proteome</keyword>
<evidence type="ECO:0000259" key="3">
    <source>
        <dbReference type="PROSITE" id="PS51186"/>
    </source>
</evidence>
<evidence type="ECO:0000313" key="4">
    <source>
        <dbReference type="EMBL" id="SMC53226.1"/>
    </source>
</evidence>
<dbReference type="SUPFAM" id="SSF55729">
    <property type="entry name" value="Acyl-CoA N-acyltransferases (Nat)"/>
    <property type="match status" value="1"/>
</dbReference>
<sequence length="167" mass="19059">MTQIIKATEAEFPIIRSIAFKTWPVTFGSILSEAQIDYMLEMMYSISSLTEQVNQKNHHFLLFREGNEYLGYASYELNYKGQDKTKIHKIYVVPEGQGKGVGRQLMDTIKGIALQHNNNKLALNVNRDNKAIQFYEAIGFSKVGQEDIDIGNGFLMEDAVMEKEIIK</sequence>
<dbReference type="InterPro" id="IPR016181">
    <property type="entry name" value="Acyl_CoA_acyltransferase"/>
</dbReference>
<dbReference type="InterPro" id="IPR000182">
    <property type="entry name" value="GNAT_dom"/>
</dbReference>
<keyword evidence="2 4" id="KW-0012">Acyltransferase</keyword>
<evidence type="ECO:0000256" key="2">
    <source>
        <dbReference type="ARBA" id="ARBA00023315"/>
    </source>
</evidence>
<dbReference type="Gene3D" id="3.40.630.30">
    <property type="match status" value="1"/>
</dbReference>
<proteinExistence type="predicted"/>
<dbReference type="PROSITE" id="PS51186">
    <property type="entry name" value="GNAT"/>
    <property type="match status" value="1"/>
</dbReference>
<dbReference type="PANTHER" id="PTHR43877:SF2">
    <property type="entry name" value="AMINOALKYLPHOSPHONATE N-ACETYLTRANSFERASE-RELATED"/>
    <property type="match status" value="1"/>
</dbReference>
<dbReference type="STRING" id="151894.SAMN04488524_1064"/>
<dbReference type="Proteomes" id="UP000192756">
    <property type="component" value="Unassembled WGS sequence"/>
</dbReference>
<dbReference type="CDD" id="cd04301">
    <property type="entry name" value="NAT_SF"/>
    <property type="match status" value="1"/>
</dbReference>
<dbReference type="EMBL" id="FWXT01000001">
    <property type="protein sequence ID" value="SMC53226.1"/>
    <property type="molecule type" value="Genomic_DNA"/>
</dbReference>
<gene>
    <name evidence="4" type="ORF">SAMN04488524_1064</name>
</gene>
<keyword evidence="1 4" id="KW-0808">Transferase</keyword>
<evidence type="ECO:0000313" key="5">
    <source>
        <dbReference type="Proteomes" id="UP000192756"/>
    </source>
</evidence>
<evidence type="ECO:0000256" key="1">
    <source>
        <dbReference type="ARBA" id="ARBA00022679"/>
    </source>
</evidence>
<dbReference type="RefSeq" id="WP_084237339.1">
    <property type="nucleotide sequence ID" value="NZ_FWXT01000001.1"/>
</dbReference>
<accession>A0A1W1ZXY7</accession>
<dbReference type="InterPro" id="IPR050832">
    <property type="entry name" value="Bact_Acetyltransf"/>
</dbReference>
<name>A0A1W1ZXY7_9SPHI</name>
<dbReference type="OrthoDB" id="9800604at2"/>
<dbReference type="Pfam" id="PF13673">
    <property type="entry name" value="Acetyltransf_10"/>
    <property type="match status" value="1"/>
</dbReference>
<feature type="domain" description="N-acetyltransferase" evidence="3">
    <location>
        <begin position="2"/>
        <end position="166"/>
    </location>
</feature>
<dbReference type="GO" id="GO:0016747">
    <property type="term" value="F:acyltransferase activity, transferring groups other than amino-acyl groups"/>
    <property type="evidence" value="ECO:0007669"/>
    <property type="project" value="InterPro"/>
</dbReference>
<organism evidence="4 5">
    <name type="scientific">Pedobacter africanus</name>
    <dbReference type="NCBI Taxonomy" id="151894"/>
    <lineage>
        <taxon>Bacteria</taxon>
        <taxon>Pseudomonadati</taxon>
        <taxon>Bacteroidota</taxon>
        <taxon>Sphingobacteriia</taxon>
        <taxon>Sphingobacteriales</taxon>
        <taxon>Sphingobacteriaceae</taxon>
        <taxon>Pedobacter</taxon>
    </lineage>
</organism>
<dbReference type="PANTHER" id="PTHR43877">
    <property type="entry name" value="AMINOALKYLPHOSPHONATE N-ACETYLTRANSFERASE-RELATED-RELATED"/>
    <property type="match status" value="1"/>
</dbReference>
<protein>
    <submittedName>
        <fullName evidence="4">L-amino acid N-acyltransferase YncA</fullName>
    </submittedName>
</protein>